<gene>
    <name evidence="1" type="ORF">IV81_GL001221</name>
</gene>
<comment type="caution">
    <text evidence="1">The sequence shown here is derived from an EMBL/GenBank/DDBJ whole genome shotgun (WGS) entry which is preliminary data.</text>
</comment>
<organism evidence="1 2">
    <name type="scientific">Pediococcus stilesii</name>
    <dbReference type="NCBI Taxonomy" id="331679"/>
    <lineage>
        <taxon>Bacteria</taxon>
        <taxon>Bacillati</taxon>
        <taxon>Bacillota</taxon>
        <taxon>Bacilli</taxon>
        <taxon>Lactobacillales</taxon>
        <taxon>Lactobacillaceae</taxon>
        <taxon>Pediococcus</taxon>
    </lineage>
</organism>
<dbReference type="RefSeq" id="WP_057801922.1">
    <property type="nucleotide sequence ID" value="NZ_JQBX01000004.1"/>
</dbReference>
<protein>
    <recommendedName>
        <fullName evidence="3">Phage protein</fullName>
    </recommendedName>
</protein>
<dbReference type="AlphaFoldDB" id="A0A0R2KYN4"/>
<evidence type="ECO:0008006" key="3">
    <source>
        <dbReference type="Google" id="ProtNLM"/>
    </source>
</evidence>
<evidence type="ECO:0000313" key="2">
    <source>
        <dbReference type="Proteomes" id="UP000051859"/>
    </source>
</evidence>
<reference evidence="1 2" key="1">
    <citation type="journal article" date="2015" name="Genome Announc.">
        <title>Expanding the biotechnology potential of lactobacilli through comparative genomics of 213 strains and associated genera.</title>
        <authorList>
            <person name="Sun Z."/>
            <person name="Harris H.M."/>
            <person name="McCann A."/>
            <person name="Guo C."/>
            <person name="Argimon S."/>
            <person name="Zhang W."/>
            <person name="Yang X."/>
            <person name="Jeffery I.B."/>
            <person name="Cooney J.C."/>
            <person name="Kagawa T.F."/>
            <person name="Liu W."/>
            <person name="Song Y."/>
            <person name="Salvetti E."/>
            <person name="Wrobel A."/>
            <person name="Rasinkangas P."/>
            <person name="Parkhill J."/>
            <person name="Rea M.C."/>
            <person name="O'Sullivan O."/>
            <person name="Ritari J."/>
            <person name="Douillard F.P."/>
            <person name="Paul Ross R."/>
            <person name="Yang R."/>
            <person name="Briner A.E."/>
            <person name="Felis G.E."/>
            <person name="de Vos W.M."/>
            <person name="Barrangou R."/>
            <person name="Klaenhammer T.R."/>
            <person name="Caufield P.W."/>
            <person name="Cui Y."/>
            <person name="Zhang H."/>
            <person name="O'Toole P.W."/>
        </authorList>
    </citation>
    <scope>NUCLEOTIDE SEQUENCE [LARGE SCALE GENOMIC DNA]</scope>
    <source>
        <strain evidence="1 2">DSM 18001</strain>
    </source>
</reference>
<accession>A0A0R2KYN4</accession>
<keyword evidence="2" id="KW-1185">Reference proteome</keyword>
<evidence type="ECO:0000313" key="1">
    <source>
        <dbReference type="EMBL" id="KRN94584.1"/>
    </source>
</evidence>
<dbReference type="STRING" id="331679.IV81_GL001221"/>
<sequence>MTEVKDMIDLIYQTLKNNPTIGGLTKAADGSYRIRKYDYPETADQSKTFVLIKPLGPPIASNSASDEDMQIEFTFQIAVESPDRKEVKQVQSEIKKEMKKLNYGQMTDGLDVYFEATGHFVDARRYRGNTALYDTNY</sequence>
<dbReference type="PATRIC" id="fig|331679.3.peg.1247"/>
<proteinExistence type="predicted"/>
<dbReference type="EMBL" id="JQBX01000004">
    <property type="protein sequence ID" value="KRN94584.1"/>
    <property type="molecule type" value="Genomic_DNA"/>
</dbReference>
<dbReference type="Proteomes" id="UP000051859">
    <property type="component" value="Unassembled WGS sequence"/>
</dbReference>
<name>A0A0R2KYN4_9LACO</name>